<dbReference type="Proteomes" id="UP000827872">
    <property type="component" value="Linkage Group LG16"/>
</dbReference>
<keyword evidence="2" id="KW-1185">Reference proteome</keyword>
<evidence type="ECO:0000313" key="1">
    <source>
        <dbReference type="EMBL" id="KAH7990145.1"/>
    </source>
</evidence>
<protein>
    <submittedName>
        <fullName evidence="1">Uncharacterized protein</fullName>
    </submittedName>
</protein>
<reference evidence="1" key="1">
    <citation type="submission" date="2021-08" db="EMBL/GenBank/DDBJ databases">
        <title>The first chromosome-level gecko genome reveals the dynamic sex chromosomes of Neotropical dwarf geckos (Sphaerodactylidae: Sphaerodactylus).</title>
        <authorList>
            <person name="Pinto B.J."/>
            <person name="Keating S.E."/>
            <person name="Gamble T."/>
        </authorList>
    </citation>
    <scope>NUCLEOTIDE SEQUENCE</scope>
    <source>
        <strain evidence="1">TG3544</strain>
    </source>
</reference>
<name>A0ACB8ECI3_9SAUR</name>
<evidence type="ECO:0000313" key="2">
    <source>
        <dbReference type="Proteomes" id="UP000827872"/>
    </source>
</evidence>
<comment type="caution">
    <text evidence="1">The sequence shown here is derived from an EMBL/GenBank/DDBJ whole genome shotgun (WGS) entry which is preliminary data.</text>
</comment>
<sequence>MSIHPPSRAFQKFNGERGEARVVDTKSRRYALQCWEDSRSRTPRFPYLDRPEERRILEALKQLYQCSAIDRRGRVTKLGEFMVQFPLPPTLACAVIQSISLGCEHLLLPIAAMLSVENVFIRPAFLGGAQLSLSHIN</sequence>
<gene>
    <name evidence="1" type="ORF">K3G42_003446</name>
</gene>
<proteinExistence type="predicted"/>
<organism evidence="1 2">
    <name type="scientific">Sphaerodactylus townsendi</name>
    <dbReference type="NCBI Taxonomy" id="933632"/>
    <lineage>
        <taxon>Eukaryota</taxon>
        <taxon>Metazoa</taxon>
        <taxon>Chordata</taxon>
        <taxon>Craniata</taxon>
        <taxon>Vertebrata</taxon>
        <taxon>Euteleostomi</taxon>
        <taxon>Lepidosauria</taxon>
        <taxon>Squamata</taxon>
        <taxon>Bifurcata</taxon>
        <taxon>Gekkota</taxon>
        <taxon>Sphaerodactylidae</taxon>
        <taxon>Sphaerodactylus</taxon>
    </lineage>
</organism>
<accession>A0ACB8ECI3</accession>
<dbReference type="EMBL" id="CM037629">
    <property type="protein sequence ID" value="KAH7990145.1"/>
    <property type="molecule type" value="Genomic_DNA"/>
</dbReference>